<keyword evidence="2" id="KW-1185">Reference proteome</keyword>
<dbReference type="EMBL" id="CP113865">
    <property type="protein sequence ID" value="WAM33880.1"/>
    <property type="molecule type" value="Genomic_DNA"/>
</dbReference>
<gene>
    <name evidence="1" type="ORF">OTK00_000020</name>
</gene>
<accession>A0ABY7BM28</accession>
<dbReference type="RefSeq" id="WP_045168609.1">
    <property type="nucleotide sequence ID" value="NZ_CP113865.1"/>
</dbReference>
<protein>
    <submittedName>
        <fullName evidence="1">Uncharacterized protein</fullName>
    </submittedName>
</protein>
<dbReference type="Proteomes" id="UP001164909">
    <property type="component" value="Chromosome"/>
</dbReference>
<evidence type="ECO:0000313" key="2">
    <source>
        <dbReference type="Proteomes" id="UP001164909"/>
    </source>
</evidence>
<sequence>MFSEISPAVEIFIENLVEALKSINLNIKKEMIDEVIIEIKQVRARYIGSAKDVTEILKVLSYLSQRDFLECTVKCNVSLKSRYSTAFSVKNLEVRFSPRQMYNPNVKKLIEEISQYLPLKSMLEKDFDFTKQALEWIGEEN</sequence>
<organism evidence="1 2">
    <name type="scientific">Caldicellulosiruptor morganii</name>
    <dbReference type="NCBI Taxonomy" id="1387555"/>
    <lineage>
        <taxon>Bacteria</taxon>
        <taxon>Bacillati</taxon>
        <taxon>Bacillota</taxon>
        <taxon>Bacillota incertae sedis</taxon>
        <taxon>Caldicellulosiruptorales</taxon>
        <taxon>Caldicellulosiruptoraceae</taxon>
        <taxon>Caldicellulosiruptor</taxon>
    </lineage>
</organism>
<evidence type="ECO:0000313" key="1">
    <source>
        <dbReference type="EMBL" id="WAM33880.1"/>
    </source>
</evidence>
<proteinExistence type="predicted"/>
<name>A0ABY7BM28_9FIRM</name>
<reference evidence="1" key="1">
    <citation type="submission" date="2022-12" db="EMBL/GenBank/DDBJ databases">
        <authorList>
            <person name="Bing R.G."/>
            <person name="Willard D.J."/>
            <person name="Manesh M.J.H."/>
            <person name="Laemthong T."/>
            <person name="Crosby J.R."/>
            <person name="Kelly R.M."/>
        </authorList>
    </citation>
    <scope>NUCLEOTIDE SEQUENCE</scope>
    <source>
        <strain evidence="1">DSM 8990</strain>
    </source>
</reference>